<sequence length="121" mass="13898">MMESYKKFWQNIANFSDTSNRPDYWWPTIINYILGGILSGIFSGVTNSDGSAAHTFLFVTVNSVTSIIVAIVWIATLSLKVRRLHDTDRSGWWVLIDLIPIIGTIWFFILMILPTRSNRWS</sequence>
<dbReference type="Proteomes" id="UP000051139">
    <property type="component" value="Unassembled WGS sequence"/>
</dbReference>
<gene>
    <name evidence="3" type="ORF">IV55_GL000447</name>
    <name evidence="2" type="ORF">LSI01_07020</name>
</gene>
<dbReference type="EMBL" id="BJUD01000009">
    <property type="protein sequence ID" value="GEK28391.1"/>
    <property type="molecule type" value="Genomic_DNA"/>
</dbReference>
<keyword evidence="1" id="KW-1133">Transmembrane helix</keyword>
<evidence type="ECO:0000256" key="1">
    <source>
        <dbReference type="SAM" id="Phobius"/>
    </source>
</evidence>
<accession>A0A0R2L7L2</accession>
<dbReference type="Proteomes" id="UP000321429">
    <property type="component" value="Unassembled WGS sequence"/>
</dbReference>
<comment type="caution">
    <text evidence="3">The sequence shown here is derived from an EMBL/GenBank/DDBJ whole genome shotgun (WGS) entry which is preliminary data.</text>
</comment>
<feature type="transmembrane region" description="Helical" evidence="1">
    <location>
        <begin position="56"/>
        <end position="79"/>
    </location>
</feature>
<reference evidence="2 5" key="2">
    <citation type="submission" date="2019-07" db="EMBL/GenBank/DDBJ databases">
        <title>Whole genome shotgun sequence of Lactobacillus siliginis NBRC 101315.</title>
        <authorList>
            <person name="Hosoyama A."/>
            <person name="Uohara A."/>
            <person name="Ohji S."/>
            <person name="Ichikawa N."/>
        </authorList>
    </citation>
    <scope>NUCLEOTIDE SEQUENCE [LARGE SCALE GENOMIC DNA]</scope>
    <source>
        <strain evidence="2 5">NBRC 101315</strain>
    </source>
</reference>
<evidence type="ECO:0000313" key="4">
    <source>
        <dbReference type="Proteomes" id="UP000051139"/>
    </source>
</evidence>
<organism evidence="3 4">
    <name type="scientific">Furfurilactobacillus siliginis</name>
    <dbReference type="NCBI Taxonomy" id="348151"/>
    <lineage>
        <taxon>Bacteria</taxon>
        <taxon>Bacillati</taxon>
        <taxon>Bacillota</taxon>
        <taxon>Bacilli</taxon>
        <taxon>Lactobacillales</taxon>
        <taxon>Lactobacillaceae</taxon>
        <taxon>Furfurilactobacillus</taxon>
    </lineage>
</organism>
<feature type="transmembrane region" description="Helical" evidence="1">
    <location>
        <begin position="91"/>
        <end position="113"/>
    </location>
</feature>
<proteinExistence type="predicted"/>
<evidence type="ECO:0000313" key="2">
    <source>
        <dbReference type="EMBL" id="GEK28391.1"/>
    </source>
</evidence>
<dbReference type="GO" id="GO:0005886">
    <property type="term" value="C:plasma membrane"/>
    <property type="evidence" value="ECO:0007669"/>
    <property type="project" value="TreeGrafter"/>
</dbReference>
<dbReference type="PANTHER" id="PTHR34980:SF2">
    <property type="entry name" value="INNER MEMBRANE PROTEIN YHAH-RELATED"/>
    <property type="match status" value="1"/>
</dbReference>
<dbReference type="STRING" id="348151.IV55_GL000447"/>
<dbReference type="PANTHER" id="PTHR34980">
    <property type="entry name" value="INNER MEMBRANE PROTEIN-RELATED-RELATED"/>
    <property type="match status" value="1"/>
</dbReference>
<protein>
    <submittedName>
        <fullName evidence="2">Membrane protein</fullName>
    </submittedName>
</protein>
<evidence type="ECO:0000313" key="5">
    <source>
        <dbReference type="Proteomes" id="UP000321429"/>
    </source>
</evidence>
<dbReference type="AlphaFoldDB" id="A0A0R2L7L2"/>
<dbReference type="InterPro" id="IPR008523">
    <property type="entry name" value="DUF805"/>
</dbReference>
<dbReference type="Pfam" id="PF05656">
    <property type="entry name" value="DUF805"/>
    <property type="match status" value="1"/>
</dbReference>
<evidence type="ECO:0000313" key="3">
    <source>
        <dbReference type="EMBL" id="KRN94679.1"/>
    </source>
</evidence>
<keyword evidence="1" id="KW-0812">Transmembrane</keyword>
<keyword evidence="4" id="KW-1185">Reference proteome</keyword>
<dbReference type="EMBL" id="JQCB01000013">
    <property type="protein sequence ID" value="KRN94679.1"/>
    <property type="molecule type" value="Genomic_DNA"/>
</dbReference>
<dbReference type="OrthoDB" id="2285053at2"/>
<dbReference type="RefSeq" id="WP_057811179.1">
    <property type="nucleotide sequence ID" value="NZ_BJUD01000009.1"/>
</dbReference>
<name>A0A0R2L7L2_9LACO</name>
<dbReference type="PATRIC" id="fig|348151.3.peg.455"/>
<reference evidence="3 4" key="1">
    <citation type="journal article" date="2015" name="Genome Announc.">
        <title>Expanding the biotechnology potential of lactobacilli through comparative genomics of 213 strains and associated genera.</title>
        <authorList>
            <person name="Sun Z."/>
            <person name="Harris H.M."/>
            <person name="McCann A."/>
            <person name="Guo C."/>
            <person name="Argimon S."/>
            <person name="Zhang W."/>
            <person name="Yang X."/>
            <person name="Jeffery I.B."/>
            <person name="Cooney J.C."/>
            <person name="Kagawa T.F."/>
            <person name="Liu W."/>
            <person name="Song Y."/>
            <person name="Salvetti E."/>
            <person name="Wrobel A."/>
            <person name="Rasinkangas P."/>
            <person name="Parkhill J."/>
            <person name="Rea M.C."/>
            <person name="O'Sullivan O."/>
            <person name="Ritari J."/>
            <person name="Douillard F.P."/>
            <person name="Paul Ross R."/>
            <person name="Yang R."/>
            <person name="Briner A.E."/>
            <person name="Felis G.E."/>
            <person name="de Vos W.M."/>
            <person name="Barrangou R."/>
            <person name="Klaenhammer T.R."/>
            <person name="Caufield P.W."/>
            <person name="Cui Y."/>
            <person name="Zhang H."/>
            <person name="O'Toole P.W."/>
        </authorList>
    </citation>
    <scope>NUCLEOTIDE SEQUENCE [LARGE SCALE GENOMIC DNA]</scope>
    <source>
        <strain evidence="3 4">DSM 22696</strain>
    </source>
</reference>
<feature type="transmembrane region" description="Helical" evidence="1">
    <location>
        <begin position="24"/>
        <end position="44"/>
    </location>
</feature>
<keyword evidence="1" id="KW-0472">Membrane</keyword>